<dbReference type="NCBIfam" id="NF005501">
    <property type="entry name" value="PRK07116.1"/>
    <property type="match status" value="1"/>
</dbReference>
<dbReference type="InterPro" id="IPR008254">
    <property type="entry name" value="Flavodoxin/NO_synth"/>
</dbReference>
<dbReference type="OrthoDB" id="9806505at2"/>
<comment type="caution">
    <text evidence="2">The sequence shown here is derived from an EMBL/GenBank/DDBJ whole genome shotgun (WGS) entry which is preliminary data.</text>
</comment>
<dbReference type="PANTHER" id="PTHR39201">
    <property type="entry name" value="EXPORTED PROTEIN-RELATED"/>
    <property type="match status" value="1"/>
</dbReference>
<organism evidence="2 3">
    <name type="scientific">Senegalimassilia faecalis</name>
    <dbReference type="NCBI Taxonomy" id="2509433"/>
    <lineage>
        <taxon>Bacteria</taxon>
        <taxon>Bacillati</taxon>
        <taxon>Actinomycetota</taxon>
        <taxon>Coriobacteriia</taxon>
        <taxon>Coriobacteriales</taxon>
        <taxon>Coriobacteriaceae</taxon>
        <taxon>Senegalimassilia</taxon>
    </lineage>
</organism>
<sequence length="158" mass="16763">MSKALVAYFSASGATRTLAKELAKAANADLFEIEPEQPYTAADLDWTSKNSRSTLEMNDPNSRPAIAHACPDLAAYDTVYMGFPIWWYVAPTIVNTFLESGDFAGKRVVPFATSGGSGMGKTVAALKPSAPTADFTAGEVLNGANAAKLAKFVEKYGK</sequence>
<dbReference type="GO" id="GO:0010181">
    <property type="term" value="F:FMN binding"/>
    <property type="evidence" value="ECO:0007669"/>
    <property type="project" value="InterPro"/>
</dbReference>
<dbReference type="InterPro" id="IPR029039">
    <property type="entry name" value="Flavoprotein-like_sf"/>
</dbReference>
<evidence type="ECO:0000313" key="3">
    <source>
        <dbReference type="Proteomes" id="UP000293345"/>
    </source>
</evidence>
<evidence type="ECO:0000259" key="1">
    <source>
        <dbReference type="PROSITE" id="PS50902"/>
    </source>
</evidence>
<name>A0A4Q2K3W1_9ACTN</name>
<protein>
    <submittedName>
        <fullName evidence="2">Flavodoxin</fullName>
    </submittedName>
</protein>
<dbReference type="Gene3D" id="3.40.50.360">
    <property type="match status" value="1"/>
</dbReference>
<evidence type="ECO:0000313" key="2">
    <source>
        <dbReference type="EMBL" id="RXZ54443.1"/>
    </source>
</evidence>
<dbReference type="AlphaFoldDB" id="A0A4Q2K3W1"/>
<dbReference type="SUPFAM" id="SSF52218">
    <property type="entry name" value="Flavoproteins"/>
    <property type="match status" value="1"/>
</dbReference>
<feature type="domain" description="Flavodoxin-like" evidence="1">
    <location>
        <begin position="4"/>
        <end position="158"/>
    </location>
</feature>
<gene>
    <name evidence="2" type="ORF">ET524_08105</name>
</gene>
<dbReference type="EMBL" id="SDPW01000001">
    <property type="protein sequence ID" value="RXZ54443.1"/>
    <property type="molecule type" value="Genomic_DNA"/>
</dbReference>
<dbReference type="PROSITE" id="PS50902">
    <property type="entry name" value="FLAVODOXIN_LIKE"/>
    <property type="match status" value="1"/>
</dbReference>
<accession>A0A4Q2K3W1</accession>
<dbReference type="RefSeq" id="WP_129424817.1">
    <property type="nucleotide sequence ID" value="NZ_SDPW01000001.1"/>
</dbReference>
<reference evidence="2 3" key="1">
    <citation type="submission" date="2019-01" db="EMBL/GenBank/DDBJ databases">
        <title>Senegalimassilia sp. nov. KGMB04484 isolated human feces.</title>
        <authorList>
            <person name="Han K.-I."/>
            <person name="Kim J.-S."/>
            <person name="Lee K.C."/>
            <person name="Suh M.K."/>
            <person name="Eom M.K."/>
            <person name="Lee J.H."/>
            <person name="Park S.-H."/>
            <person name="Kang S.W."/>
            <person name="Park J.-E."/>
            <person name="Oh B.S."/>
            <person name="Yu S.Y."/>
            <person name="Choi S.-H."/>
            <person name="Lee D.H."/>
            <person name="Yoon H."/>
            <person name="Kim B.-Y."/>
            <person name="Lee J.H."/>
            <person name="Lee J.-S."/>
        </authorList>
    </citation>
    <scope>NUCLEOTIDE SEQUENCE [LARGE SCALE GENOMIC DNA]</scope>
    <source>
        <strain evidence="2 3">KGMB04484</strain>
    </source>
</reference>
<dbReference type="Proteomes" id="UP000293345">
    <property type="component" value="Unassembled WGS sequence"/>
</dbReference>
<keyword evidence="3" id="KW-1185">Reference proteome</keyword>
<proteinExistence type="predicted"/>
<dbReference type="PANTHER" id="PTHR39201:SF1">
    <property type="entry name" value="FLAVODOXIN-LIKE DOMAIN-CONTAINING PROTEIN"/>
    <property type="match status" value="1"/>
</dbReference>
<dbReference type="Pfam" id="PF12682">
    <property type="entry name" value="Flavodoxin_4"/>
    <property type="match status" value="1"/>
</dbReference>